<organism evidence="2 3">
    <name type="scientific">Caballeronia telluris</name>
    <dbReference type="NCBI Taxonomy" id="326475"/>
    <lineage>
        <taxon>Bacteria</taxon>
        <taxon>Pseudomonadati</taxon>
        <taxon>Pseudomonadota</taxon>
        <taxon>Betaproteobacteria</taxon>
        <taxon>Burkholderiales</taxon>
        <taxon>Burkholderiaceae</taxon>
        <taxon>Caballeronia</taxon>
    </lineage>
</organism>
<dbReference type="InterPro" id="IPR028098">
    <property type="entry name" value="Glyco_trans_4-like_N"/>
</dbReference>
<dbReference type="EMBL" id="FCNZ02000022">
    <property type="protein sequence ID" value="SAL73312.1"/>
    <property type="molecule type" value="Genomic_DNA"/>
</dbReference>
<dbReference type="CDD" id="cd03808">
    <property type="entry name" value="GT4_CapM-like"/>
    <property type="match status" value="1"/>
</dbReference>
<evidence type="ECO:0000313" key="2">
    <source>
        <dbReference type="EMBL" id="SAL73312.1"/>
    </source>
</evidence>
<keyword evidence="2" id="KW-0808">Transferase</keyword>
<dbReference type="Pfam" id="PF13692">
    <property type="entry name" value="Glyco_trans_1_4"/>
    <property type="match status" value="1"/>
</dbReference>
<keyword evidence="3" id="KW-1185">Reference proteome</keyword>
<dbReference type="Proteomes" id="UP000054717">
    <property type="component" value="Unassembled WGS sequence"/>
</dbReference>
<dbReference type="SUPFAM" id="SSF53756">
    <property type="entry name" value="UDP-Glycosyltransferase/glycogen phosphorylase"/>
    <property type="match status" value="1"/>
</dbReference>
<dbReference type="RefSeq" id="WP_087632601.1">
    <property type="nucleotide sequence ID" value="NZ_FCNZ02000022.1"/>
</dbReference>
<comment type="caution">
    <text evidence="2">The sequence shown here is derived from an EMBL/GenBank/DDBJ whole genome shotgun (WGS) entry which is preliminary data.</text>
</comment>
<dbReference type="PANTHER" id="PTHR12526:SF638">
    <property type="entry name" value="SPORE COAT PROTEIN SA"/>
    <property type="match status" value="1"/>
</dbReference>
<accession>A0A158JWM9</accession>
<evidence type="ECO:0000259" key="1">
    <source>
        <dbReference type="Pfam" id="PF13579"/>
    </source>
</evidence>
<dbReference type="AlphaFoldDB" id="A0A158JWM9"/>
<sequence length="379" mass="42673">MTAPASRLRIALVCNTAWAIYTYRQGLLRTLTERGVEVTVIAPRDRTVEPLVAMGCRFVELKVASKGTDPRDDLKTLAALWREYRATRPHAVFHYTIKPNIYGSIAAWLARVPSIAVTTGLGYVFIQKSRTAMIAKRLYRLAFRFPREVWFLNQDDRTAFFDQNLLAHPERARLLHGEGVDLDEYAFTPLPEREAFVFILIGRLLWDKGVAEYVEAARRLRAAYPHVRFQLLGPVGVDNPSAIGRTDVEAWQRDDLIDYLGEAHDVRPHIANADCVVLPSYREGVPRTLMEASAMGRPIVATDVPGCREVVEDGVTGFLCEAKNAASLAEQLERMLTLGARERMEMAAKGREKVAREFDEKTVVERYKGTIRAITGISL</sequence>
<proteinExistence type="predicted"/>
<dbReference type="STRING" id="326475.AWB66_04813"/>
<feature type="domain" description="Glycosyltransferase subfamily 4-like N-terminal" evidence="1">
    <location>
        <begin position="22"/>
        <end position="164"/>
    </location>
</feature>
<evidence type="ECO:0000313" key="3">
    <source>
        <dbReference type="Proteomes" id="UP000054717"/>
    </source>
</evidence>
<dbReference type="Pfam" id="PF13579">
    <property type="entry name" value="Glyco_trans_4_4"/>
    <property type="match status" value="1"/>
</dbReference>
<protein>
    <submittedName>
        <fullName evidence="2">Glycosyl transferase</fullName>
    </submittedName>
</protein>
<dbReference type="GO" id="GO:0016757">
    <property type="term" value="F:glycosyltransferase activity"/>
    <property type="evidence" value="ECO:0007669"/>
    <property type="project" value="UniProtKB-ARBA"/>
</dbReference>
<reference evidence="2" key="1">
    <citation type="submission" date="2016-01" db="EMBL/GenBank/DDBJ databases">
        <authorList>
            <person name="Peeters Charlotte."/>
        </authorList>
    </citation>
    <scope>NUCLEOTIDE SEQUENCE</scope>
    <source>
        <strain evidence="2">LMG 22936</strain>
    </source>
</reference>
<dbReference type="Gene3D" id="3.40.50.2000">
    <property type="entry name" value="Glycogen Phosphorylase B"/>
    <property type="match status" value="2"/>
</dbReference>
<gene>
    <name evidence="2" type="ORF">AWB66_04813</name>
</gene>
<dbReference type="PANTHER" id="PTHR12526">
    <property type="entry name" value="GLYCOSYLTRANSFERASE"/>
    <property type="match status" value="1"/>
</dbReference>
<name>A0A158JWM9_9BURK</name>